<organism evidence="2">
    <name type="scientific">uncultured Solirubrobacterales bacterium</name>
    <dbReference type="NCBI Taxonomy" id="768556"/>
    <lineage>
        <taxon>Bacteria</taxon>
        <taxon>Bacillati</taxon>
        <taxon>Actinomycetota</taxon>
        <taxon>Thermoleophilia</taxon>
        <taxon>Solirubrobacterales</taxon>
        <taxon>environmental samples</taxon>
    </lineage>
</organism>
<evidence type="ECO:0000313" key="2">
    <source>
        <dbReference type="EMBL" id="CAA9496877.1"/>
    </source>
</evidence>
<dbReference type="Gene3D" id="3.10.180.10">
    <property type="entry name" value="2,3-Dihydroxybiphenyl 1,2-Dioxygenase, domain 1"/>
    <property type="match status" value="1"/>
</dbReference>
<dbReference type="InterPro" id="IPR037523">
    <property type="entry name" value="VOC_core"/>
</dbReference>
<gene>
    <name evidence="2" type="ORF">AVDCRST_MAG45-1060</name>
</gene>
<dbReference type="InterPro" id="IPR004360">
    <property type="entry name" value="Glyas_Fos-R_dOase_dom"/>
</dbReference>
<dbReference type="PANTHER" id="PTHR36437">
    <property type="entry name" value="GLYOXALASE/BLEOMYCIN RESISTANCE PROTEIN/DIOXYGENASE"/>
    <property type="match status" value="1"/>
</dbReference>
<feature type="domain" description="VOC" evidence="1">
    <location>
        <begin position="4"/>
        <end position="134"/>
    </location>
</feature>
<dbReference type="CDD" id="cd07263">
    <property type="entry name" value="VOC_like"/>
    <property type="match status" value="1"/>
</dbReference>
<dbReference type="PANTHER" id="PTHR36437:SF2">
    <property type="entry name" value="GLYOXALASE_BLEOMYCIN RESISTANCE PROTEIN_DIOXYGENASE"/>
    <property type="match status" value="1"/>
</dbReference>
<dbReference type="EMBL" id="CADCVU010000091">
    <property type="protein sequence ID" value="CAA9496877.1"/>
    <property type="molecule type" value="Genomic_DNA"/>
</dbReference>
<protein>
    <recommendedName>
        <fullName evidence="1">VOC domain-containing protein</fullName>
    </recommendedName>
</protein>
<dbReference type="InterPro" id="IPR029068">
    <property type="entry name" value="Glyas_Bleomycin-R_OHBP_Dase"/>
</dbReference>
<sequence>MPNAISHHSIFVLDQEEALDFYVGKLGFEVSADVDMGNMRWLTVNVPGDGDRHMLLERPGPPGMDDAAAEQVRDLLTKGATGLAFVLRTDDCRKTYEELVAKGVEFTSEPVEQFYGVDCGLRDPFGNHIRVVQPTPEPAQ</sequence>
<dbReference type="SUPFAM" id="SSF54593">
    <property type="entry name" value="Glyoxalase/Bleomycin resistance protein/Dihydroxybiphenyl dioxygenase"/>
    <property type="match status" value="1"/>
</dbReference>
<dbReference type="PROSITE" id="PS51819">
    <property type="entry name" value="VOC"/>
    <property type="match status" value="1"/>
</dbReference>
<dbReference type="Pfam" id="PF00903">
    <property type="entry name" value="Glyoxalase"/>
    <property type="match status" value="1"/>
</dbReference>
<proteinExistence type="predicted"/>
<name>A0A6J4SN32_9ACTN</name>
<evidence type="ECO:0000259" key="1">
    <source>
        <dbReference type="PROSITE" id="PS51819"/>
    </source>
</evidence>
<reference evidence="2" key="1">
    <citation type="submission" date="2020-02" db="EMBL/GenBank/DDBJ databases">
        <authorList>
            <person name="Meier V. D."/>
        </authorList>
    </citation>
    <scope>NUCLEOTIDE SEQUENCE</scope>
    <source>
        <strain evidence="2">AVDCRST_MAG45</strain>
    </source>
</reference>
<dbReference type="AlphaFoldDB" id="A0A6J4SN32"/>
<accession>A0A6J4SN32</accession>